<dbReference type="PANTHER" id="PTHR34512:SF30">
    <property type="entry name" value="OUTER MEMBRANE PROTEIN ASSEMBLY FACTOR BAMB"/>
    <property type="match status" value="1"/>
</dbReference>
<dbReference type="EMBL" id="JZWV01001192">
    <property type="protein sequence ID" value="KJY24626.1"/>
    <property type="molecule type" value="Genomic_DNA"/>
</dbReference>
<accession>A0A0F4IVB2</accession>
<dbReference type="AlphaFoldDB" id="A0A0F4IVB2"/>
<dbReference type="OrthoDB" id="3453891at2"/>
<proteinExistence type="predicted"/>
<dbReference type="InterPro" id="IPR011047">
    <property type="entry name" value="Quinoprotein_ADH-like_sf"/>
</dbReference>
<dbReference type="Pfam" id="PF13360">
    <property type="entry name" value="PQQ_2"/>
    <property type="match status" value="2"/>
</dbReference>
<evidence type="ECO:0000313" key="2">
    <source>
        <dbReference type="EMBL" id="KJY24626.1"/>
    </source>
</evidence>
<organism evidence="2 3">
    <name type="scientific">Streptomyces katrae</name>
    <dbReference type="NCBI Taxonomy" id="68223"/>
    <lineage>
        <taxon>Bacteria</taxon>
        <taxon>Bacillati</taxon>
        <taxon>Actinomycetota</taxon>
        <taxon>Actinomycetes</taxon>
        <taxon>Kitasatosporales</taxon>
        <taxon>Streptomycetaceae</taxon>
        <taxon>Streptomyces</taxon>
    </lineage>
</organism>
<feature type="domain" description="Pyrrolo-quinoline quinone repeat" evidence="1">
    <location>
        <begin position="67"/>
        <end position="210"/>
    </location>
</feature>
<sequence>MPPALWSLEGAAVTPRFPPGDIGGAAYFEERGGGLAAYDIVSGRRRWRGPAVREVWGGSRPIALDTDGTVLFLAAANGAVLKRIKADADRLLAVDRDTVYVLDRAGEIRALRSADGTQRWHGKLPVPGPVAAAGGHGLVTVVSATGAVAALSAADGARMWRYDISGADRPAPDTEACRPAMSSEAVVLGGGAALTALAPRGGGRLWQLAADERAGFGEPTATGDKLYVRDGAQLRAVDAVTGKAAWTVAAGAELAPRPGPLVVGAGVHAALANPELGILAVHTGRAAAQYVFAPALASAAPWQGAAVAGRVVWQRGSSVSALPAM</sequence>
<name>A0A0F4IVB2_9ACTN</name>
<protein>
    <recommendedName>
        <fullName evidence="1">Pyrrolo-quinoline quinone repeat domain-containing protein</fullName>
    </recommendedName>
</protein>
<dbReference type="Gene3D" id="2.130.10.10">
    <property type="entry name" value="YVTN repeat-like/Quinoprotein amine dehydrogenase"/>
    <property type="match status" value="1"/>
</dbReference>
<dbReference type="SUPFAM" id="SSF50998">
    <property type="entry name" value="Quinoprotein alcohol dehydrogenase-like"/>
    <property type="match status" value="1"/>
</dbReference>
<dbReference type="SMART" id="SM00564">
    <property type="entry name" value="PQQ"/>
    <property type="match status" value="3"/>
</dbReference>
<keyword evidence="3" id="KW-1185">Reference proteome</keyword>
<feature type="domain" description="Pyrrolo-quinoline quinone repeat" evidence="1">
    <location>
        <begin position="216"/>
        <end position="319"/>
    </location>
</feature>
<evidence type="ECO:0000259" key="1">
    <source>
        <dbReference type="Pfam" id="PF13360"/>
    </source>
</evidence>
<gene>
    <name evidence="2" type="ORF">VR44_34780</name>
</gene>
<dbReference type="PANTHER" id="PTHR34512">
    <property type="entry name" value="CELL SURFACE PROTEIN"/>
    <property type="match status" value="1"/>
</dbReference>
<reference evidence="2 3" key="1">
    <citation type="submission" date="2015-02" db="EMBL/GenBank/DDBJ databases">
        <authorList>
            <person name="Ju K.-S."/>
            <person name="Doroghazi J.R."/>
            <person name="Metcalf W."/>
        </authorList>
    </citation>
    <scope>NUCLEOTIDE SEQUENCE [LARGE SCALE GENOMIC DNA]</scope>
    <source>
        <strain evidence="2 3">NRRL ISP-5550</strain>
    </source>
</reference>
<dbReference type="InterPro" id="IPR002372">
    <property type="entry name" value="PQQ_rpt_dom"/>
</dbReference>
<dbReference type="RefSeq" id="WP_045951635.1">
    <property type="nucleotide sequence ID" value="NZ_JZWV01001192.1"/>
</dbReference>
<evidence type="ECO:0000313" key="3">
    <source>
        <dbReference type="Proteomes" id="UP000033551"/>
    </source>
</evidence>
<dbReference type="InterPro" id="IPR018391">
    <property type="entry name" value="PQQ_b-propeller_rpt"/>
</dbReference>
<dbReference type="InterPro" id="IPR015943">
    <property type="entry name" value="WD40/YVTN_repeat-like_dom_sf"/>
</dbReference>
<dbReference type="PATRIC" id="fig|68223.7.peg.4027"/>
<dbReference type="Proteomes" id="UP000033551">
    <property type="component" value="Unassembled WGS sequence"/>
</dbReference>
<comment type="caution">
    <text evidence="2">The sequence shown here is derived from an EMBL/GenBank/DDBJ whole genome shotgun (WGS) entry which is preliminary data.</text>
</comment>